<dbReference type="Proteomes" id="UP000823388">
    <property type="component" value="Chromosome 1K"/>
</dbReference>
<evidence type="ECO:0000256" key="1">
    <source>
        <dbReference type="SAM" id="Coils"/>
    </source>
</evidence>
<reference evidence="2" key="1">
    <citation type="submission" date="2020-05" db="EMBL/GenBank/DDBJ databases">
        <title>WGS assembly of Panicum virgatum.</title>
        <authorList>
            <person name="Lovell J.T."/>
            <person name="Jenkins J."/>
            <person name="Shu S."/>
            <person name="Juenger T.E."/>
            <person name="Schmutz J."/>
        </authorList>
    </citation>
    <scope>NUCLEOTIDE SEQUENCE</scope>
    <source>
        <strain evidence="2">AP13</strain>
    </source>
</reference>
<dbReference type="EMBL" id="CM029037">
    <property type="protein sequence ID" value="KAG2658620.1"/>
    <property type="molecule type" value="Genomic_DNA"/>
</dbReference>
<proteinExistence type="predicted"/>
<accession>A0A8T0XEZ0</accession>
<protein>
    <submittedName>
        <fullName evidence="2">Uncharacterized protein</fullName>
    </submittedName>
</protein>
<evidence type="ECO:0000313" key="2">
    <source>
        <dbReference type="EMBL" id="KAG2658620.1"/>
    </source>
</evidence>
<comment type="caution">
    <text evidence="2">The sequence shown here is derived from an EMBL/GenBank/DDBJ whole genome shotgun (WGS) entry which is preliminary data.</text>
</comment>
<dbReference type="EMBL" id="CM029037">
    <property type="protein sequence ID" value="KAG2658621.1"/>
    <property type="molecule type" value="Genomic_DNA"/>
</dbReference>
<dbReference type="AlphaFoldDB" id="A0A8T0XEZ0"/>
<organism evidence="2 3">
    <name type="scientific">Panicum virgatum</name>
    <name type="common">Blackwell switchgrass</name>
    <dbReference type="NCBI Taxonomy" id="38727"/>
    <lineage>
        <taxon>Eukaryota</taxon>
        <taxon>Viridiplantae</taxon>
        <taxon>Streptophyta</taxon>
        <taxon>Embryophyta</taxon>
        <taxon>Tracheophyta</taxon>
        <taxon>Spermatophyta</taxon>
        <taxon>Magnoliopsida</taxon>
        <taxon>Liliopsida</taxon>
        <taxon>Poales</taxon>
        <taxon>Poaceae</taxon>
        <taxon>PACMAD clade</taxon>
        <taxon>Panicoideae</taxon>
        <taxon>Panicodae</taxon>
        <taxon>Paniceae</taxon>
        <taxon>Panicinae</taxon>
        <taxon>Panicum</taxon>
        <taxon>Panicum sect. Hiantes</taxon>
    </lineage>
</organism>
<gene>
    <name evidence="2" type="ORF">PVAP13_1KG290610</name>
</gene>
<keyword evidence="3" id="KW-1185">Reference proteome</keyword>
<sequence length="147" mass="16873">MRRSLLGSRVYQEAEAMEAKMLLKLQELEVKLQESQEANHAAYWSGFEMFDFKEKCAYIIGHTFVFHLDTYNRPLEIMTTTSSSMFSPRNTWSIQGRRMKAPTTQNLSHEFSSEASAKHLVFKVIAMVYQLLSMAGNVGNIPTRLVD</sequence>
<name>A0A8T0XEZ0_PANVG</name>
<keyword evidence="1" id="KW-0175">Coiled coil</keyword>
<feature type="coiled-coil region" evidence="1">
    <location>
        <begin position="11"/>
        <end position="38"/>
    </location>
</feature>
<evidence type="ECO:0000313" key="3">
    <source>
        <dbReference type="Proteomes" id="UP000823388"/>
    </source>
</evidence>